<reference evidence="2 3" key="1">
    <citation type="submission" date="2020-03" db="EMBL/GenBank/DDBJ databases">
        <title>Genomic Encyclopedia of Type Strains, Phase IV (KMG-IV): sequencing the most valuable type-strain genomes for metagenomic binning, comparative biology and taxonomic classification.</title>
        <authorList>
            <person name="Goeker M."/>
        </authorList>
    </citation>
    <scope>NUCLEOTIDE SEQUENCE [LARGE SCALE GENOMIC DNA]</scope>
    <source>
        <strain evidence="2 3">DSM 105096</strain>
    </source>
</reference>
<proteinExistence type="predicted"/>
<gene>
    <name evidence="2" type="ORF">GGR27_003624</name>
</gene>
<evidence type="ECO:0000313" key="3">
    <source>
        <dbReference type="Proteomes" id="UP000770785"/>
    </source>
</evidence>
<feature type="region of interest" description="Disordered" evidence="1">
    <location>
        <begin position="1"/>
        <end position="54"/>
    </location>
</feature>
<protein>
    <submittedName>
        <fullName evidence="2">Uncharacterized protein</fullName>
    </submittedName>
</protein>
<dbReference type="RefSeq" id="WP_168039809.1">
    <property type="nucleotide sequence ID" value="NZ_JAATJH010000008.1"/>
</dbReference>
<evidence type="ECO:0000313" key="2">
    <source>
        <dbReference type="EMBL" id="NJC28105.1"/>
    </source>
</evidence>
<organism evidence="2 3">
    <name type="scientific">Neolewinella antarctica</name>
    <dbReference type="NCBI Taxonomy" id="442734"/>
    <lineage>
        <taxon>Bacteria</taxon>
        <taxon>Pseudomonadati</taxon>
        <taxon>Bacteroidota</taxon>
        <taxon>Saprospiria</taxon>
        <taxon>Saprospirales</taxon>
        <taxon>Lewinellaceae</taxon>
        <taxon>Neolewinella</taxon>
    </lineage>
</organism>
<feature type="compositionally biased region" description="Basic and acidic residues" evidence="1">
    <location>
        <begin position="1"/>
        <end position="16"/>
    </location>
</feature>
<dbReference type="EMBL" id="JAATJH010000008">
    <property type="protein sequence ID" value="NJC28105.1"/>
    <property type="molecule type" value="Genomic_DNA"/>
</dbReference>
<comment type="caution">
    <text evidence="2">The sequence shown here is derived from an EMBL/GenBank/DDBJ whole genome shotgun (WGS) entry which is preliminary data.</text>
</comment>
<keyword evidence="3" id="KW-1185">Reference proteome</keyword>
<feature type="compositionally biased region" description="Low complexity" evidence="1">
    <location>
        <begin position="27"/>
        <end position="38"/>
    </location>
</feature>
<dbReference type="Proteomes" id="UP000770785">
    <property type="component" value="Unassembled WGS sequence"/>
</dbReference>
<accession>A0ABX0XFL0</accession>
<sequence>MKTKQEKINEARKTAESQKAAKKAQRTAKSTSTAASTGGKKGKSVIPQSKTTKK</sequence>
<evidence type="ECO:0000256" key="1">
    <source>
        <dbReference type="SAM" id="MobiDB-lite"/>
    </source>
</evidence>
<name>A0ABX0XFL0_9BACT</name>